<evidence type="ECO:0000313" key="3">
    <source>
        <dbReference type="EMBL" id="SFK88254.1"/>
    </source>
</evidence>
<dbReference type="KEGG" id="shv:AAT16_11175"/>
<feature type="transmembrane region" description="Helical" evidence="1">
    <location>
        <begin position="190"/>
        <end position="212"/>
    </location>
</feature>
<evidence type="ECO:0000313" key="4">
    <source>
        <dbReference type="Proteomes" id="UP000034029"/>
    </source>
</evidence>
<dbReference type="Proteomes" id="UP000183090">
    <property type="component" value="Unassembled WGS sequence"/>
</dbReference>
<reference evidence="4" key="2">
    <citation type="submission" date="2015-04" db="EMBL/GenBank/DDBJ databases">
        <title>Complete genome sequence of Salinicoccus halodurans strain H3B36, isolated from the Qaidam basin of China.</title>
        <authorList>
            <person name="Ma Y."/>
            <person name="Jiang K."/>
            <person name="Xue Y."/>
        </authorList>
    </citation>
    <scope>NUCLEOTIDE SEQUENCE [LARGE SCALE GENOMIC DNA]</scope>
    <source>
        <strain evidence="4">H3B36</strain>
    </source>
</reference>
<feature type="transmembrane region" description="Helical" evidence="1">
    <location>
        <begin position="71"/>
        <end position="90"/>
    </location>
</feature>
<feature type="transmembrane region" description="Helical" evidence="1">
    <location>
        <begin position="288"/>
        <end position="306"/>
    </location>
</feature>
<dbReference type="PANTHER" id="PTHR34821:SF2">
    <property type="entry name" value="INNER MEMBRANE PROTEIN YDCZ"/>
    <property type="match status" value="1"/>
</dbReference>
<feature type="transmembrane region" description="Helical" evidence="1">
    <location>
        <begin position="233"/>
        <end position="253"/>
    </location>
</feature>
<evidence type="ECO:0000313" key="5">
    <source>
        <dbReference type="Proteomes" id="UP000183090"/>
    </source>
</evidence>
<feature type="transmembrane region" description="Helical" evidence="1">
    <location>
        <begin position="129"/>
        <end position="147"/>
    </location>
</feature>
<reference evidence="3 5" key="3">
    <citation type="submission" date="2016-10" db="EMBL/GenBank/DDBJ databases">
        <authorList>
            <person name="Varghese N."/>
            <person name="Submissions S."/>
        </authorList>
    </citation>
    <scope>NUCLEOTIDE SEQUENCE [LARGE SCALE GENOMIC DNA]</scope>
    <source>
        <strain evidence="3 5">CGMCC 1.6501</strain>
    </source>
</reference>
<feature type="transmembrane region" description="Helical" evidence="1">
    <location>
        <begin position="259"/>
        <end position="281"/>
    </location>
</feature>
<dbReference type="InterPro" id="IPR006750">
    <property type="entry name" value="YdcZ"/>
</dbReference>
<dbReference type="OrthoDB" id="7864805at2"/>
<proteinExistence type="predicted"/>
<organism evidence="3 5">
    <name type="scientific">Salinicoccus halodurans</name>
    <dbReference type="NCBI Taxonomy" id="407035"/>
    <lineage>
        <taxon>Bacteria</taxon>
        <taxon>Bacillati</taxon>
        <taxon>Bacillota</taxon>
        <taxon>Bacilli</taxon>
        <taxon>Bacillales</taxon>
        <taxon>Staphylococcaceae</taxon>
        <taxon>Salinicoccus</taxon>
    </lineage>
</organism>
<evidence type="ECO:0000256" key="1">
    <source>
        <dbReference type="SAM" id="Phobius"/>
    </source>
</evidence>
<dbReference type="PANTHER" id="PTHR34821">
    <property type="entry name" value="INNER MEMBRANE PROTEIN YDCZ"/>
    <property type="match status" value="1"/>
</dbReference>
<keyword evidence="1" id="KW-1133">Transmembrane helix</keyword>
<protein>
    <submittedName>
        <fullName evidence="2">Membrane protein</fullName>
    </submittedName>
    <submittedName>
        <fullName evidence="3">Transporter family-2 protein</fullName>
    </submittedName>
</protein>
<keyword evidence="1" id="KW-0812">Transmembrane</keyword>
<dbReference type="GO" id="GO:0005886">
    <property type="term" value="C:plasma membrane"/>
    <property type="evidence" value="ECO:0007669"/>
    <property type="project" value="TreeGrafter"/>
</dbReference>
<feature type="transmembrane region" description="Helical" evidence="1">
    <location>
        <begin position="29"/>
        <end position="50"/>
    </location>
</feature>
<sequence length="307" mass="33485">MIMLILLGAVAGSLIPVQTSINSRLAVFTRSVFLSSFYSFLVGTILLIFFNLFANPEKLLPSYIISQDFSYIWFVGGLMGVIYLTGNVLLLPKIGAALTVIMTVAGQMIIGLMVDTFGWFDAEIQPINIFRILGIAVMIAGIIFMNYKKKSARTAAHSSNAWLALGLFTGAMPPIQTAVNSALRHEVDSFFFASLISFIIGTAALLMLSLIIAKHISFVTYDKTIGKIKPWHFIGGILGALYVTTNIILMPHLGATLTLMTVIFGQMVMGLLIDHLGLLGIHKNKVDARRVIGVIMILSGIILLQIF</sequence>
<dbReference type="Pfam" id="PF04657">
    <property type="entry name" value="DMT_YdcZ"/>
    <property type="match status" value="2"/>
</dbReference>
<dbReference type="EMBL" id="CP011366">
    <property type="protein sequence ID" value="AKG74705.1"/>
    <property type="molecule type" value="Genomic_DNA"/>
</dbReference>
<reference evidence="2 4" key="1">
    <citation type="journal article" date="2015" name="Int. J. Syst. Evol. Microbiol.">
        <title>Complete genome sequence of Salinicoccus halodurans H3B36, isolated from the Qaidam Basin in China.</title>
        <authorList>
            <person name="Jiang K."/>
            <person name="Xue Y."/>
            <person name="Ma Y."/>
        </authorList>
    </citation>
    <scope>NUCLEOTIDE SEQUENCE [LARGE SCALE GENOMIC DNA]</scope>
    <source>
        <strain evidence="2 4">H3B36</strain>
    </source>
</reference>
<name>A0A0F7D4R7_9STAP</name>
<dbReference type="Proteomes" id="UP000034029">
    <property type="component" value="Chromosome"/>
</dbReference>
<accession>A0A0F7D4R7</accession>
<feature type="transmembrane region" description="Helical" evidence="1">
    <location>
        <begin position="96"/>
        <end position="117"/>
    </location>
</feature>
<keyword evidence="4" id="KW-1185">Reference proteome</keyword>
<dbReference type="EMBL" id="FOTB01000005">
    <property type="protein sequence ID" value="SFK88254.1"/>
    <property type="molecule type" value="Genomic_DNA"/>
</dbReference>
<dbReference type="RefSeq" id="WP_046790884.1">
    <property type="nucleotide sequence ID" value="NZ_CP011366.1"/>
</dbReference>
<keyword evidence="1" id="KW-0472">Membrane</keyword>
<gene>
    <name evidence="2" type="ORF">AAT16_11175</name>
    <name evidence="3" type="ORF">SAMN05216235_2213</name>
</gene>
<dbReference type="AlphaFoldDB" id="A0A0F7D4R7"/>
<evidence type="ECO:0000313" key="2">
    <source>
        <dbReference type="EMBL" id="AKG74705.1"/>
    </source>
</evidence>